<evidence type="ECO:0000313" key="3">
    <source>
        <dbReference type="Proteomes" id="UP001054837"/>
    </source>
</evidence>
<proteinExistence type="predicted"/>
<name>A0AAV4PEP8_9ARAC</name>
<evidence type="ECO:0000313" key="2">
    <source>
        <dbReference type="EMBL" id="GIX94445.1"/>
    </source>
</evidence>
<feature type="region of interest" description="Disordered" evidence="1">
    <location>
        <begin position="1"/>
        <end position="26"/>
    </location>
</feature>
<dbReference type="EMBL" id="BPLQ01002611">
    <property type="protein sequence ID" value="GIX94445.1"/>
    <property type="molecule type" value="Genomic_DNA"/>
</dbReference>
<comment type="caution">
    <text evidence="2">The sequence shown here is derived from an EMBL/GenBank/DDBJ whole genome shotgun (WGS) entry which is preliminary data.</text>
</comment>
<evidence type="ECO:0000256" key="1">
    <source>
        <dbReference type="SAM" id="MobiDB-lite"/>
    </source>
</evidence>
<reference evidence="2 3" key="1">
    <citation type="submission" date="2021-06" db="EMBL/GenBank/DDBJ databases">
        <title>Caerostris darwini draft genome.</title>
        <authorList>
            <person name="Kono N."/>
            <person name="Arakawa K."/>
        </authorList>
    </citation>
    <scope>NUCLEOTIDE SEQUENCE [LARGE SCALE GENOMIC DNA]</scope>
</reference>
<protein>
    <submittedName>
        <fullName evidence="2">Uncharacterized protein</fullName>
    </submittedName>
</protein>
<gene>
    <name evidence="2" type="ORF">CDAR_457291</name>
</gene>
<feature type="compositionally biased region" description="Basic and acidic residues" evidence="1">
    <location>
        <begin position="1"/>
        <end position="11"/>
    </location>
</feature>
<dbReference type="Proteomes" id="UP001054837">
    <property type="component" value="Unassembled WGS sequence"/>
</dbReference>
<accession>A0AAV4PEP8</accession>
<keyword evidence="3" id="KW-1185">Reference proteome</keyword>
<organism evidence="2 3">
    <name type="scientific">Caerostris darwini</name>
    <dbReference type="NCBI Taxonomy" id="1538125"/>
    <lineage>
        <taxon>Eukaryota</taxon>
        <taxon>Metazoa</taxon>
        <taxon>Ecdysozoa</taxon>
        <taxon>Arthropoda</taxon>
        <taxon>Chelicerata</taxon>
        <taxon>Arachnida</taxon>
        <taxon>Araneae</taxon>
        <taxon>Araneomorphae</taxon>
        <taxon>Entelegynae</taxon>
        <taxon>Araneoidea</taxon>
        <taxon>Araneidae</taxon>
        <taxon>Caerostris</taxon>
    </lineage>
</organism>
<sequence length="114" mass="12810">MPYEEEKTDSAHKKKRSSRTSIEGLTPPSLFSAFPAPGKQKKYLPFDYRAQNLTPERVHYGPPLILPTDFRSRHSSRNARTFKTLSSLFEGGVSTVRFCNSKVVCATVMLEGSL</sequence>
<dbReference type="AlphaFoldDB" id="A0AAV4PEP8"/>